<dbReference type="GO" id="GO:0006915">
    <property type="term" value="P:apoptotic process"/>
    <property type="evidence" value="ECO:0007669"/>
    <property type="project" value="UniProtKB-UniRule"/>
</dbReference>
<keyword evidence="7" id="KW-0812">Transmembrane</keyword>
<feature type="region of interest" description="Disordered" evidence="6">
    <location>
        <begin position="1774"/>
        <end position="1970"/>
    </location>
</feature>
<dbReference type="GO" id="GO:0019843">
    <property type="term" value="F:rRNA binding"/>
    <property type="evidence" value="ECO:0007669"/>
    <property type="project" value="InterPro"/>
</dbReference>
<feature type="compositionally biased region" description="Basic residues" evidence="6">
    <location>
        <begin position="559"/>
        <end position="568"/>
    </location>
</feature>
<dbReference type="SMART" id="SM00266">
    <property type="entry name" value="CAD"/>
    <property type="match status" value="1"/>
</dbReference>
<dbReference type="CDD" id="cd07026">
    <property type="entry name" value="Ribosomal_L20"/>
    <property type="match status" value="1"/>
</dbReference>
<feature type="transmembrane region" description="Helical" evidence="7">
    <location>
        <begin position="1410"/>
        <end position="1429"/>
    </location>
</feature>
<dbReference type="Gene3D" id="3.10.20.10">
    <property type="match status" value="1"/>
</dbReference>
<feature type="transmembrane region" description="Helical" evidence="7">
    <location>
        <begin position="1374"/>
        <end position="1398"/>
    </location>
</feature>
<dbReference type="Pfam" id="PF02017">
    <property type="entry name" value="CIDE-N"/>
    <property type="match status" value="1"/>
</dbReference>
<evidence type="ECO:0000256" key="5">
    <source>
        <dbReference type="PROSITE-ProRule" id="PRU00447"/>
    </source>
</evidence>
<keyword evidence="7" id="KW-0472">Membrane</keyword>
<dbReference type="PRINTS" id="PR00062">
    <property type="entry name" value="RIBOSOMALL20"/>
</dbReference>
<dbReference type="SUPFAM" id="SSF74731">
    <property type="entry name" value="Ribosomal protein L20"/>
    <property type="match status" value="1"/>
</dbReference>
<dbReference type="InterPro" id="IPR005813">
    <property type="entry name" value="Ribosomal_bL20"/>
</dbReference>
<feature type="transmembrane region" description="Helical" evidence="7">
    <location>
        <begin position="1342"/>
        <end position="1368"/>
    </location>
</feature>
<dbReference type="Pfam" id="PF20920">
    <property type="entry name" value="DAXX_hist_bd"/>
    <property type="match status" value="1"/>
</dbReference>
<dbReference type="Proteomes" id="UP000095280">
    <property type="component" value="Unplaced"/>
</dbReference>
<feature type="region of interest" description="Disordered" evidence="6">
    <location>
        <begin position="1041"/>
        <end position="1201"/>
    </location>
</feature>
<dbReference type="GO" id="GO:0006412">
    <property type="term" value="P:translation"/>
    <property type="evidence" value="ECO:0007669"/>
    <property type="project" value="InterPro"/>
</dbReference>
<accession>A0A1I8IIT0</accession>
<keyword evidence="9" id="KW-1185">Reference proteome</keyword>
<feature type="compositionally biased region" description="Acidic residues" evidence="6">
    <location>
        <begin position="1781"/>
        <end position="1806"/>
    </location>
</feature>
<evidence type="ECO:0000256" key="7">
    <source>
        <dbReference type="SAM" id="Phobius"/>
    </source>
</evidence>
<sequence length="2034" mass="222620">ANASVSSLIGGRGHLAAPAGPVGVHELARLVHQLVLVSAKIVALRLQQAGRQPAAAEAVVEAERGRERRTGHAGGDGRGQTAAPAVHVALGVADNLGGVQRLVNVFDERGRISWPRRCSGWSGQGGGRALSFGLIAAQVASEDGLGDECQRCARVQTGDNCPLACAGRNLVHGVLAVIVTMPQNVGRDLNQKRIQIAIVPTGEHIGHFVVAEPADLLHQVVSFADELHVTILNAVVYLMSPTNHLNEVSGAALADPVAAGLAVHFSAHGLEDWPNSRPGVRMTAGHQRGAVYAMVDAALCGAALSWCSRSRGPCLVRARSCRSCSTPGRTLRICNKDKTQLKLVCASTLHELKIRGCEKLGIEYSASIHLVTPGGHDIDDDEFLPTLSAEKSEIIFLLPEESIRENLREVNSSNISFDNQEMAAASEPQDPERPLLKKWPTVYSLPSMPILSKSLQEVRQNCSSTDVGPKYKTNATFVNNFLRYIIKDVYDNYKNCDDPYLTCSQIEDICKAIITTYPALSDATADGTAFWRQRICRRLKEFRSKIVPACSSPLVQQMRMKHGRKRRHAEAATADAANSSAATDVNDDSENSDDSDNPDENQNPKSKKRRQNEDADECGSVVSLAKSCNFNFADCENIPETHETARLLFFHQPDVSMPSVLERMRDTFTMRIARCQNLTVAEEIELYQPLVLAPVIEQEAWLMIEAYNANEKNDYYLPDGPTDIGKNIRVALIRIWDKRDSFRRHRLCTPIILKADNGDVSAEEKLTGAVCILLGRLKVDPTEIFSPDLPVHVIKAEETWWGVSVNGASLQFNSLFRGRSSRCFRLAEQRVIKAFQHMNAMRAVRKDRFKQLCDERIDAACAQHGIPGKMLIDGLGRMNIQLNRKMLQQLAIYEPYSFKSLTDLVKQYHSELGIVPPNAEPPAPVVTRGLLQSPIQNQQRHQRQHDEAGSALAGGELAEFEAAWCQLESFLSNLLHNDDYDRILLRSLRRHFDAAVASRSVNRLTPAGGRRLFDSLRRDICAGAFKLVCALDSRLDLQESLADAPSDAVPERRVDDETEKASGEDVSGKASDDDDDAAGNSEEADAAKEAEPSSADDDDGENDSDNETEKSGGSTKADTDSQQDHVRQIERNEEDHKEEEAEPLPKKRRIALTRLADSPDPRLPADRPSTSSGPLPKLPGQLSASDFDNRAGDDADLTPEERQKARALQDCLCRILTKIKRLQQLEMSLNDLSSESSVYLQEDRLKQRAVQSMVMILIANKSMVMILIADKSLVMILILDKFMVMILIAVKSMVMILIANKSMVMILIADKSLVMILILDKFMVMILIADKSMVMILIANKSLVMILIANKSMVMILIAVKSMVMILIANKSMVMILIADKSLVMILILDKFMVMILIADKSMVMILSAVKSMVMILIANKSMVMILIADKSLVMILILDKFMVMILIANKSMVMILSAVKSMVMILIADKSLVMILILDKFMVMILIADKSMVMILIANKSLVMILIANKSMVMILIADKSLVIILIADKSLVMILIADKSLVMILIANKSLVMILIANKSMVMILIADKSMVMILIADKSLVMILIADKSLVMILIANKSLVMILIANKSMVMILIADKSLVYNSLCRLRRAPQSAALLSGRRFRYDCSAHPEIGELIECYVNRRRGFPDLPKVLKIVNWCNRRHKLGWSQAEVRRCAETVFKDVGEQLQDRRKRDLFDCLFTDLPDGGSLEADPAEADADLRQRLERNAAQGSAKLASVLSAYSAMPEDAAAAAGVADGDDNSSSSDDDDADESSDEDEDDGQNDNKSDGEADGEGNDGGAERPDDGANGDEPGEKDRDGTGQIGEAGPQSEKDKNPAGDQEAEQLIVSGQDAVEDQANDSDSVQIVSLWQPTKPSDSSSVAAKAKGSLPFCRPKRQMHLSRPARPIIDLDSVPPMQPRPMPYSASSSTAAVAAAGTASSGRIQLQRPRVLGQSNYRASQSPLPTAQSGLVKTSWGASGRVGQPGGGFSLLGLPQPPRIGSVSSDSVIQID</sequence>
<evidence type="ECO:0000256" key="4">
    <source>
        <dbReference type="ARBA" id="ARBA00023274"/>
    </source>
</evidence>
<dbReference type="PROSITE" id="PS51135">
    <property type="entry name" value="CIDE_N"/>
    <property type="match status" value="1"/>
</dbReference>
<keyword evidence="2 5" id="KW-0053">Apoptosis</keyword>
<dbReference type="Gene3D" id="6.10.160.10">
    <property type="match status" value="1"/>
</dbReference>
<dbReference type="WBParaSite" id="maker-uti_cns_0012877-snap-gene-0.2-mRNA-1">
    <property type="protein sequence ID" value="maker-uti_cns_0012877-snap-gene-0.2-mRNA-1"/>
    <property type="gene ID" value="maker-uti_cns_0012877-snap-gene-0.2"/>
</dbReference>
<feature type="transmembrane region" description="Helical" evidence="7">
    <location>
        <begin position="1542"/>
        <end position="1560"/>
    </location>
</feature>
<feature type="compositionally biased region" description="Basic and acidic residues" evidence="6">
    <location>
        <begin position="61"/>
        <end position="70"/>
    </location>
</feature>
<dbReference type="InterPro" id="IPR046426">
    <property type="entry name" value="DAXX_histone-bd_sf"/>
</dbReference>
<feature type="compositionally biased region" description="Basic and acidic residues" evidence="6">
    <location>
        <begin position="1117"/>
        <end position="1145"/>
    </location>
</feature>
<evidence type="ECO:0000256" key="3">
    <source>
        <dbReference type="ARBA" id="ARBA00022980"/>
    </source>
</evidence>
<feature type="transmembrane region" description="Helical" evidence="7">
    <location>
        <begin position="1435"/>
        <end position="1460"/>
    </location>
</feature>
<dbReference type="Gene3D" id="1.20.58.2170">
    <property type="match status" value="2"/>
</dbReference>
<feature type="region of interest" description="Disordered" evidence="6">
    <location>
        <begin position="2008"/>
        <end position="2034"/>
    </location>
</feature>
<evidence type="ECO:0000259" key="8">
    <source>
        <dbReference type="PROSITE" id="PS51135"/>
    </source>
</evidence>
<feature type="domain" description="CIDE-N" evidence="8">
    <location>
        <begin position="327"/>
        <end position="404"/>
    </location>
</feature>
<dbReference type="SUPFAM" id="SSF54277">
    <property type="entry name" value="CAD &amp; PB1 domains"/>
    <property type="match status" value="1"/>
</dbReference>
<reference evidence="10" key="1">
    <citation type="submission" date="2016-11" db="UniProtKB">
        <authorList>
            <consortium name="WormBaseParasite"/>
        </authorList>
    </citation>
    <scope>IDENTIFICATION</scope>
</reference>
<feature type="compositionally biased region" description="Low complexity" evidence="6">
    <location>
        <begin position="1947"/>
        <end position="1964"/>
    </location>
</feature>
<evidence type="ECO:0000256" key="2">
    <source>
        <dbReference type="ARBA" id="ARBA00022703"/>
    </source>
</evidence>
<keyword evidence="3" id="KW-0689">Ribosomal protein</keyword>
<feature type="region of interest" description="Disordered" evidence="6">
    <location>
        <begin position="557"/>
        <end position="615"/>
    </location>
</feature>
<feature type="compositionally biased region" description="Acidic residues" evidence="6">
    <location>
        <begin position="1094"/>
        <end position="1106"/>
    </location>
</feature>
<protein>
    <submittedName>
        <fullName evidence="10">CIDE-N domain-containing protein</fullName>
    </submittedName>
</protein>
<dbReference type="GO" id="GO:0003735">
    <property type="term" value="F:structural constituent of ribosome"/>
    <property type="evidence" value="ECO:0007669"/>
    <property type="project" value="InterPro"/>
</dbReference>
<feature type="compositionally biased region" description="Polar residues" evidence="6">
    <location>
        <begin position="1883"/>
        <end position="1904"/>
    </location>
</feature>
<feature type="transmembrane region" description="Helical" evidence="7">
    <location>
        <begin position="1312"/>
        <end position="1330"/>
    </location>
</feature>
<dbReference type="Gene3D" id="1.10.1900.20">
    <property type="entry name" value="Ribosomal protein L20"/>
    <property type="match status" value="1"/>
</dbReference>
<name>A0A1I8IIT0_9PLAT</name>
<keyword evidence="7" id="KW-1133">Transmembrane helix</keyword>
<feature type="compositionally biased region" description="Low complexity" evidence="6">
    <location>
        <begin position="571"/>
        <end position="584"/>
    </location>
</feature>
<feature type="compositionally biased region" description="Basic and acidic residues" evidence="6">
    <location>
        <begin position="1187"/>
        <end position="1201"/>
    </location>
</feature>
<dbReference type="GO" id="GO:0042393">
    <property type="term" value="F:histone binding"/>
    <property type="evidence" value="ECO:0007669"/>
    <property type="project" value="InterPro"/>
</dbReference>
<comment type="similarity">
    <text evidence="1">Belongs to the bacterial ribosomal protein bL20 family.</text>
</comment>
<evidence type="ECO:0000313" key="9">
    <source>
        <dbReference type="Proteomes" id="UP000095280"/>
    </source>
</evidence>
<proteinExistence type="inferred from homology"/>
<feature type="compositionally biased region" description="Polar residues" evidence="6">
    <location>
        <begin position="2024"/>
        <end position="2034"/>
    </location>
</feature>
<evidence type="ECO:0000256" key="1">
    <source>
        <dbReference type="ARBA" id="ARBA00007698"/>
    </source>
</evidence>
<feature type="compositionally biased region" description="Basic and acidic residues" evidence="6">
    <location>
        <begin position="1049"/>
        <end position="1071"/>
    </location>
</feature>
<dbReference type="InterPro" id="IPR046378">
    <property type="entry name" value="DAXX_histone-bd"/>
</dbReference>
<dbReference type="PANTHER" id="PTHR10986">
    <property type="entry name" value="39S RIBOSOMAL PROTEIN L20"/>
    <property type="match status" value="1"/>
</dbReference>
<dbReference type="Pfam" id="PF00453">
    <property type="entry name" value="Ribosomal_L20"/>
    <property type="match status" value="1"/>
</dbReference>
<keyword evidence="4" id="KW-0687">Ribonucleoprotein</keyword>
<feature type="compositionally biased region" description="Acidic residues" evidence="6">
    <location>
        <begin position="585"/>
        <end position="599"/>
    </location>
</feature>
<feature type="transmembrane region" description="Helical" evidence="7">
    <location>
        <begin position="1282"/>
        <end position="1300"/>
    </location>
</feature>
<feature type="transmembrane region" description="Helical" evidence="7">
    <location>
        <begin position="1472"/>
        <end position="1498"/>
    </location>
</feature>
<dbReference type="InterPro" id="IPR035566">
    <property type="entry name" value="Ribosomal_protein_bL20_C"/>
</dbReference>
<feature type="transmembrane region" description="Helical" evidence="7">
    <location>
        <begin position="1504"/>
        <end position="1530"/>
    </location>
</feature>
<evidence type="ECO:0000313" key="10">
    <source>
        <dbReference type="WBParaSite" id="maker-uti_cns_0012877-snap-gene-0.2-mRNA-1"/>
    </source>
</evidence>
<dbReference type="GO" id="GO:0005840">
    <property type="term" value="C:ribosome"/>
    <property type="evidence" value="ECO:0007669"/>
    <property type="project" value="UniProtKB-KW"/>
</dbReference>
<dbReference type="InterPro" id="IPR003508">
    <property type="entry name" value="CIDE-N_dom"/>
</dbReference>
<feature type="region of interest" description="Disordered" evidence="6">
    <location>
        <begin position="57"/>
        <end position="81"/>
    </location>
</feature>
<organism evidence="9 10">
    <name type="scientific">Macrostomum lignano</name>
    <dbReference type="NCBI Taxonomy" id="282301"/>
    <lineage>
        <taxon>Eukaryota</taxon>
        <taxon>Metazoa</taxon>
        <taxon>Spiralia</taxon>
        <taxon>Lophotrochozoa</taxon>
        <taxon>Platyhelminthes</taxon>
        <taxon>Rhabditophora</taxon>
        <taxon>Macrostomorpha</taxon>
        <taxon>Macrostomida</taxon>
        <taxon>Macrostomidae</taxon>
        <taxon>Macrostomum</taxon>
    </lineage>
</organism>
<dbReference type="GO" id="GO:1990904">
    <property type="term" value="C:ribonucleoprotein complex"/>
    <property type="evidence" value="ECO:0007669"/>
    <property type="project" value="UniProtKB-KW"/>
</dbReference>
<evidence type="ECO:0000256" key="6">
    <source>
        <dbReference type="SAM" id="MobiDB-lite"/>
    </source>
</evidence>